<evidence type="ECO:0000256" key="2">
    <source>
        <dbReference type="SAM" id="SignalP"/>
    </source>
</evidence>
<sequence length="208" mass="22258">MSGLALAFESTLLILIPALCASSSAPGSPRMNDSGDQSRSISRTETSAIRRAPAIPPVPGNYFQVPRIGPRMYIGSRGQTTNLGKSMARLGLGSTFPELEFSMILIHGSESWSPGTRAQLLRHQRFRAAIRKLSASHSSLTGRVSDLRAFGSEDSGGCLLETASYKGQIMAAEMQAPMQLPPLRFAFLLIAVLSHGGQKPTKVKGAFL</sequence>
<keyword evidence="4" id="KW-1185">Reference proteome</keyword>
<dbReference type="Proteomes" id="UP001221142">
    <property type="component" value="Unassembled WGS sequence"/>
</dbReference>
<protein>
    <submittedName>
        <fullName evidence="3">Uncharacterized protein</fullName>
    </submittedName>
</protein>
<name>A0AAD7BD58_9AGAR</name>
<feature type="signal peptide" evidence="2">
    <location>
        <begin position="1"/>
        <end position="21"/>
    </location>
</feature>
<comment type="caution">
    <text evidence="3">The sequence shown here is derived from an EMBL/GenBank/DDBJ whole genome shotgun (WGS) entry which is preliminary data.</text>
</comment>
<reference evidence="3" key="1">
    <citation type="submission" date="2023-03" db="EMBL/GenBank/DDBJ databases">
        <title>Massive genome expansion in bonnet fungi (Mycena s.s.) driven by repeated elements and novel gene families across ecological guilds.</title>
        <authorList>
            <consortium name="Lawrence Berkeley National Laboratory"/>
            <person name="Harder C.B."/>
            <person name="Miyauchi S."/>
            <person name="Viragh M."/>
            <person name="Kuo A."/>
            <person name="Thoen E."/>
            <person name="Andreopoulos B."/>
            <person name="Lu D."/>
            <person name="Skrede I."/>
            <person name="Drula E."/>
            <person name="Henrissat B."/>
            <person name="Morin E."/>
            <person name="Kohler A."/>
            <person name="Barry K."/>
            <person name="LaButti K."/>
            <person name="Morin E."/>
            <person name="Salamov A."/>
            <person name="Lipzen A."/>
            <person name="Mereny Z."/>
            <person name="Hegedus B."/>
            <person name="Baldrian P."/>
            <person name="Stursova M."/>
            <person name="Weitz H."/>
            <person name="Taylor A."/>
            <person name="Grigoriev I.V."/>
            <person name="Nagy L.G."/>
            <person name="Martin F."/>
            <person name="Kauserud H."/>
        </authorList>
    </citation>
    <scope>NUCLEOTIDE SEQUENCE</scope>
    <source>
        <strain evidence="3">9284</strain>
    </source>
</reference>
<feature type="compositionally biased region" description="Polar residues" evidence="1">
    <location>
        <begin position="34"/>
        <end position="47"/>
    </location>
</feature>
<proteinExistence type="predicted"/>
<feature type="chain" id="PRO_5041899843" evidence="2">
    <location>
        <begin position="22"/>
        <end position="208"/>
    </location>
</feature>
<evidence type="ECO:0000313" key="4">
    <source>
        <dbReference type="Proteomes" id="UP001221142"/>
    </source>
</evidence>
<dbReference type="AlphaFoldDB" id="A0AAD7BD58"/>
<keyword evidence="2" id="KW-0732">Signal</keyword>
<accession>A0AAD7BD58</accession>
<organism evidence="3 4">
    <name type="scientific">Roridomyces roridus</name>
    <dbReference type="NCBI Taxonomy" id="1738132"/>
    <lineage>
        <taxon>Eukaryota</taxon>
        <taxon>Fungi</taxon>
        <taxon>Dikarya</taxon>
        <taxon>Basidiomycota</taxon>
        <taxon>Agaricomycotina</taxon>
        <taxon>Agaricomycetes</taxon>
        <taxon>Agaricomycetidae</taxon>
        <taxon>Agaricales</taxon>
        <taxon>Marasmiineae</taxon>
        <taxon>Mycenaceae</taxon>
        <taxon>Roridomyces</taxon>
    </lineage>
</organism>
<evidence type="ECO:0000313" key="3">
    <source>
        <dbReference type="EMBL" id="KAJ7617363.1"/>
    </source>
</evidence>
<gene>
    <name evidence="3" type="ORF">FB45DRAFT_872804</name>
</gene>
<feature type="region of interest" description="Disordered" evidence="1">
    <location>
        <begin position="24"/>
        <end position="55"/>
    </location>
</feature>
<evidence type="ECO:0000256" key="1">
    <source>
        <dbReference type="SAM" id="MobiDB-lite"/>
    </source>
</evidence>
<dbReference type="EMBL" id="JARKIF010000021">
    <property type="protein sequence ID" value="KAJ7617363.1"/>
    <property type="molecule type" value="Genomic_DNA"/>
</dbReference>